<dbReference type="Gene3D" id="3.40.50.2000">
    <property type="entry name" value="Glycogen Phosphorylase B"/>
    <property type="match status" value="1"/>
</dbReference>
<dbReference type="InterPro" id="IPR002213">
    <property type="entry name" value="UDP_glucos_trans"/>
</dbReference>
<accession>A0A8J1U445</accession>
<evidence type="ECO:0000256" key="3">
    <source>
        <dbReference type="ARBA" id="ARBA00022679"/>
    </source>
</evidence>
<evidence type="ECO:0000256" key="1">
    <source>
        <dbReference type="ARBA" id="ARBA00009995"/>
    </source>
</evidence>
<dbReference type="PANTHER" id="PTHR48043">
    <property type="entry name" value="EG:EG0003.4 PROTEIN-RELATED"/>
    <property type="match status" value="1"/>
</dbReference>
<dbReference type="InterPro" id="IPR050271">
    <property type="entry name" value="UDP-glycosyltransferase"/>
</dbReference>
<dbReference type="Proteomes" id="UP000749559">
    <property type="component" value="Unassembled WGS sequence"/>
</dbReference>
<dbReference type="PROSITE" id="PS00375">
    <property type="entry name" value="UDPGT"/>
    <property type="match status" value="1"/>
</dbReference>
<dbReference type="Pfam" id="PF00201">
    <property type="entry name" value="UDPGT"/>
    <property type="match status" value="1"/>
</dbReference>
<name>A0A8J1U445_OWEFU</name>
<keyword evidence="5" id="KW-0472">Membrane</keyword>
<evidence type="ECO:0000256" key="2">
    <source>
        <dbReference type="ARBA" id="ARBA00022676"/>
    </source>
</evidence>
<keyword evidence="5" id="KW-0812">Transmembrane</keyword>
<evidence type="ECO:0000313" key="6">
    <source>
        <dbReference type="EMBL" id="CAH1794327.1"/>
    </source>
</evidence>
<keyword evidence="3 4" id="KW-0808">Transferase</keyword>
<dbReference type="FunFam" id="3.40.50.2000:FF:000021">
    <property type="entry name" value="UDP-glucuronosyltransferase"/>
    <property type="match status" value="1"/>
</dbReference>
<evidence type="ECO:0000256" key="5">
    <source>
        <dbReference type="RuleBase" id="RU362059"/>
    </source>
</evidence>
<reference evidence="6" key="1">
    <citation type="submission" date="2022-03" db="EMBL/GenBank/DDBJ databases">
        <authorList>
            <person name="Martin C."/>
        </authorList>
    </citation>
    <scope>NUCLEOTIDE SEQUENCE</scope>
</reference>
<keyword evidence="7" id="KW-1185">Reference proteome</keyword>
<dbReference type="EMBL" id="CAIIXF020000009">
    <property type="protein sequence ID" value="CAH1794327.1"/>
    <property type="molecule type" value="Genomic_DNA"/>
</dbReference>
<dbReference type="PANTHER" id="PTHR48043:SF145">
    <property type="entry name" value="FI06409P-RELATED"/>
    <property type="match status" value="1"/>
</dbReference>
<gene>
    <name evidence="6" type="ORF">OFUS_LOCUS19039</name>
</gene>
<feature type="transmembrane region" description="Helical" evidence="5">
    <location>
        <begin position="494"/>
        <end position="522"/>
    </location>
</feature>
<dbReference type="CDD" id="cd03784">
    <property type="entry name" value="GT1_Gtf-like"/>
    <property type="match status" value="1"/>
</dbReference>
<comment type="similarity">
    <text evidence="1 4">Belongs to the UDP-glycosyltransferase family.</text>
</comment>
<proteinExistence type="inferred from homology"/>
<comment type="catalytic activity">
    <reaction evidence="5">
        <text>glucuronate acceptor + UDP-alpha-D-glucuronate = acceptor beta-D-glucuronoside + UDP + H(+)</text>
        <dbReference type="Rhea" id="RHEA:21032"/>
        <dbReference type="ChEBI" id="CHEBI:15378"/>
        <dbReference type="ChEBI" id="CHEBI:58052"/>
        <dbReference type="ChEBI" id="CHEBI:58223"/>
        <dbReference type="ChEBI" id="CHEBI:132367"/>
        <dbReference type="ChEBI" id="CHEBI:132368"/>
        <dbReference type="EC" id="2.4.1.17"/>
    </reaction>
</comment>
<keyword evidence="2 4" id="KW-0328">Glycosyltransferase</keyword>
<organism evidence="6 7">
    <name type="scientific">Owenia fusiformis</name>
    <name type="common">Polychaete worm</name>
    <dbReference type="NCBI Taxonomy" id="6347"/>
    <lineage>
        <taxon>Eukaryota</taxon>
        <taxon>Metazoa</taxon>
        <taxon>Spiralia</taxon>
        <taxon>Lophotrochozoa</taxon>
        <taxon>Annelida</taxon>
        <taxon>Polychaeta</taxon>
        <taxon>Sedentaria</taxon>
        <taxon>Canalipalpata</taxon>
        <taxon>Sabellida</taxon>
        <taxon>Oweniida</taxon>
        <taxon>Oweniidae</taxon>
        <taxon>Owenia</taxon>
    </lineage>
</organism>
<dbReference type="AlphaFoldDB" id="A0A8J1U445"/>
<dbReference type="GO" id="GO:0015020">
    <property type="term" value="F:glucuronosyltransferase activity"/>
    <property type="evidence" value="ECO:0007669"/>
    <property type="project" value="UniProtKB-EC"/>
</dbReference>
<comment type="subcellular location">
    <subcellularLocation>
        <location evidence="5">Membrane</location>
        <topology evidence="5">Single-pass membrane protein</topology>
    </subcellularLocation>
</comment>
<dbReference type="InterPro" id="IPR035595">
    <property type="entry name" value="UDP_glycos_trans_CS"/>
</dbReference>
<dbReference type="OrthoDB" id="6106008at2759"/>
<keyword evidence="5" id="KW-1133">Transmembrane helix</keyword>
<comment type="caution">
    <text evidence="6">The sequence shown here is derived from an EMBL/GenBank/DDBJ whole genome shotgun (WGS) entry which is preliminary data.</text>
</comment>
<sequence>MCSTFNMAKLTLAVQQVHMLKIIILCCAIHNTNSAKILTYPYAQGFNSRMMNMEKMAVILSENSHDVSIISSSKYKAVERPIKDITVYQFSVPNDTMLLTDQAVLNTILDEGVSPLEVMNVIGKLHVTFCEGLLIDKALLDTLKRSNFDMLIMDVAEPNAWILAHYLDVPIVLYANEGAYTDVPFGGLGQVVPYSFVPHTFSPFSDEMNIWERFQNVLLNVGIQLYVWKTFSSISKIRNKYNINVTVDISEQNIQSTALILSNDHFAFDYPRPLLPNHIYIGGLYYSPPKSLPDHMEALMQNSGEKGVIIVAFGSTQHQMLNIKLIEIMAEVFAALPQTVIWKYSGASLKRLGENTHVFSWIPQNDLVGHQKTKLFVTHCGVSSTYESLLHGVPVVAIPIGVDQFHHALQLTNRAKTGVQIKKDFTNEELKSSITSVLGNDTYLKNAKYVSELMHDNPIPPKDTLLYWIDYVARHKGADHLKSKGMNQLNILQYFLLDIVGFIILVMFSFLSLIFFFCKLCICKYCNFRKKQKSD</sequence>
<dbReference type="GO" id="GO:0016020">
    <property type="term" value="C:membrane"/>
    <property type="evidence" value="ECO:0007669"/>
    <property type="project" value="UniProtKB-SubCell"/>
</dbReference>
<evidence type="ECO:0000256" key="4">
    <source>
        <dbReference type="RuleBase" id="RU003718"/>
    </source>
</evidence>
<protein>
    <recommendedName>
        <fullName evidence="5">UDP-glucuronosyltransferase</fullName>
        <ecNumber evidence="5">2.4.1.17</ecNumber>
    </recommendedName>
</protein>
<dbReference type="SUPFAM" id="SSF53756">
    <property type="entry name" value="UDP-Glycosyltransferase/glycogen phosphorylase"/>
    <property type="match status" value="1"/>
</dbReference>
<evidence type="ECO:0000313" key="7">
    <source>
        <dbReference type="Proteomes" id="UP000749559"/>
    </source>
</evidence>
<dbReference type="EC" id="2.4.1.17" evidence="5"/>